<evidence type="ECO:0000256" key="1">
    <source>
        <dbReference type="SAM" id="MobiDB-lite"/>
    </source>
</evidence>
<feature type="compositionally biased region" description="Polar residues" evidence="1">
    <location>
        <begin position="45"/>
        <end position="57"/>
    </location>
</feature>
<proteinExistence type="predicted"/>
<accession>A0A8J2VKW4</accession>
<evidence type="ECO:0000313" key="2">
    <source>
        <dbReference type="EMBL" id="GGE29092.1"/>
    </source>
</evidence>
<reference evidence="2" key="2">
    <citation type="submission" date="2020-09" db="EMBL/GenBank/DDBJ databases">
        <authorList>
            <person name="Sun Q."/>
            <person name="Zhou Y."/>
        </authorList>
    </citation>
    <scope>NUCLEOTIDE SEQUENCE</scope>
    <source>
        <strain evidence="2">CGMCC 1.15179</strain>
    </source>
</reference>
<dbReference type="AlphaFoldDB" id="A0A8J2VKW4"/>
<feature type="compositionally biased region" description="Polar residues" evidence="1">
    <location>
        <begin position="65"/>
        <end position="76"/>
    </location>
</feature>
<gene>
    <name evidence="2" type="ORF">GCM10011571_34020</name>
</gene>
<protein>
    <submittedName>
        <fullName evidence="2">Uncharacterized protein</fullName>
    </submittedName>
</protein>
<reference evidence="2" key="1">
    <citation type="journal article" date="2014" name="Int. J. Syst. Evol. Microbiol.">
        <title>Complete genome sequence of Corynebacterium casei LMG S-19264T (=DSM 44701T), isolated from a smear-ripened cheese.</title>
        <authorList>
            <consortium name="US DOE Joint Genome Institute (JGI-PGF)"/>
            <person name="Walter F."/>
            <person name="Albersmeier A."/>
            <person name="Kalinowski J."/>
            <person name="Ruckert C."/>
        </authorList>
    </citation>
    <scope>NUCLEOTIDE SEQUENCE</scope>
    <source>
        <strain evidence="2">CGMCC 1.15179</strain>
    </source>
</reference>
<evidence type="ECO:0000313" key="3">
    <source>
        <dbReference type="Proteomes" id="UP000625210"/>
    </source>
</evidence>
<feature type="region of interest" description="Disordered" evidence="1">
    <location>
        <begin position="1"/>
        <end position="76"/>
    </location>
</feature>
<dbReference type="Proteomes" id="UP000625210">
    <property type="component" value="Unassembled WGS sequence"/>
</dbReference>
<dbReference type="EMBL" id="BMHQ01000020">
    <property type="protein sequence ID" value="GGE29092.1"/>
    <property type="molecule type" value="Genomic_DNA"/>
</dbReference>
<keyword evidence="3" id="KW-1185">Reference proteome</keyword>
<sequence>MDQIPEIPAHGQKEKSRKRSALRSEGSTPAGVHPSTEHFEKLISNEANQHENGGNYQQKEKQSEQTDTVSITVTAH</sequence>
<organism evidence="2 3">
    <name type="scientific">Marinithermofilum abyssi</name>
    <dbReference type="NCBI Taxonomy" id="1571185"/>
    <lineage>
        <taxon>Bacteria</taxon>
        <taxon>Bacillati</taxon>
        <taxon>Bacillota</taxon>
        <taxon>Bacilli</taxon>
        <taxon>Bacillales</taxon>
        <taxon>Thermoactinomycetaceae</taxon>
        <taxon>Marinithermofilum</taxon>
    </lineage>
</organism>
<name>A0A8J2VKW4_9BACL</name>
<comment type="caution">
    <text evidence="2">The sequence shown here is derived from an EMBL/GenBank/DDBJ whole genome shotgun (WGS) entry which is preliminary data.</text>
</comment>